<accession>A0A2Z5G578</accession>
<evidence type="ECO:0000313" key="2">
    <source>
        <dbReference type="Proteomes" id="UP000253606"/>
    </source>
</evidence>
<protein>
    <submittedName>
        <fullName evidence="1">Uncharacterized protein</fullName>
    </submittedName>
</protein>
<proteinExistence type="predicted"/>
<keyword evidence="2" id="KW-1185">Reference proteome</keyword>
<gene>
    <name evidence="1" type="ORF">ACPOL_4868</name>
</gene>
<sequence>MSRVFSKYAMANPPETGVGFSKPKAILKRLLSSAKLLMLRRYPVEHRLRGVQ</sequence>
<name>A0A2Z5G578_9BACT</name>
<dbReference type="KEGG" id="abas:ACPOL_4868"/>
<dbReference type="EMBL" id="CP030840">
    <property type="protein sequence ID" value="AXC14130.1"/>
    <property type="molecule type" value="Genomic_DNA"/>
</dbReference>
<evidence type="ECO:0000313" key="1">
    <source>
        <dbReference type="EMBL" id="AXC14130.1"/>
    </source>
</evidence>
<dbReference type="Proteomes" id="UP000253606">
    <property type="component" value="Chromosome"/>
</dbReference>
<organism evidence="1 2">
    <name type="scientific">Acidisarcina polymorpha</name>
    <dbReference type="NCBI Taxonomy" id="2211140"/>
    <lineage>
        <taxon>Bacteria</taxon>
        <taxon>Pseudomonadati</taxon>
        <taxon>Acidobacteriota</taxon>
        <taxon>Terriglobia</taxon>
        <taxon>Terriglobales</taxon>
        <taxon>Acidobacteriaceae</taxon>
        <taxon>Acidisarcina</taxon>
    </lineage>
</organism>
<dbReference type="AlphaFoldDB" id="A0A2Z5G578"/>
<reference evidence="1 2" key="1">
    <citation type="journal article" date="2018" name="Front. Microbiol.">
        <title>Hydrolytic Capabilities as a Key to Environmental Success: Chitinolytic and Cellulolytic Acidobacteria From Acidic Sub-arctic Soils and Boreal Peatlands.</title>
        <authorList>
            <person name="Belova S.E."/>
            <person name="Ravin N.V."/>
            <person name="Pankratov T.A."/>
            <person name="Rakitin A.L."/>
            <person name="Ivanova A.A."/>
            <person name="Beletsky A.V."/>
            <person name="Mardanov A.V."/>
            <person name="Sinninghe Damste J.S."/>
            <person name="Dedysh S.N."/>
        </authorList>
    </citation>
    <scope>NUCLEOTIDE SEQUENCE [LARGE SCALE GENOMIC DNA]</scope>
    <source>
        <strain evidence="1 2">SBC82</strain>
    </source>
</reference>